<evidence type="ECO:0000259" key="2">
    <source>
        <dbReference type="SMART" id="SM00903"/>
    </source>
</evidence>
<protein>
    <submittedName>
        <fullName evidence="3">Flavin reductase family protein</fullName>
    </submittedName>
</protein>
<gene>
    <name evidence="3" type="ORF">KJP28_09405</name>
</gene>
<keyword evidence="1" id="KW-0560">Oxidoreductase</keyword>
<reference evidence="3 4" key="1">
    <citation type="submission" date="2021-05" db="EMBL/GenBank/DDBJ databases">
        <title>Culturable bacteria isolated from Daya Bay.</title>
        <authorList>
            <person name="Zheng W."/>
            <person name="Yu S."/>
            <person name="Huang Y."/>
        </authorList>
    </citation>
    <scope>NUCLEOTIDE SEQUENCE [LARGE SCALE GENOMIC DNA]</scope>
    <source>
        <strain evidence="3 4">DP4N28-5</strain>
    </source>
</reference>
<accession>A0ABS6T1L6</accession>
<name>A0ABS6T1L6_9RHOB</name>
<dbReference type="Proteomes" id="UP000756530">
    <property type="component" value="Unassembled WGS sequence"/>
</dbReference>
<proteinExistence type="predicted"/>
<evidence type="ECO:0000313" key="3">
    <source>
        <dbReference type="EMBL" id="MBV7379146.1"/>
    </source>
</evidence>
<dbReference type="EMBL" id="JAHUZE010000002">
    <property type="protein sequence ID" value="MBV7379146.1"/>
    <property type="molecule type" value="Genomic_DNA"/>
</dbReference>
<feature type="domain" description="Flavin reductase like" evidence="2">
    <location>
        <begin position="19"/>
        <end position="160"/>
    </location>
</feature>
<dbReference type="InterPro" id="IPR002563">
    <property type="entry name" value="Flavin_Rdtase-like_dom"/>
</dbReference>
<dbReference type="PANTHER" id="PTHR30466:SF1">
    <property type="entry name" value="FMN REDUCTASE (NADH) RUTF"/>
    <property type="match status" value="1"/>
</dbReference>
<keyword evidence="4" id="KW-1185">Reference proteome</keyword>
<dbReference type="InterPro" id="IPR050268">
    <property type="entry name" value="NADH-dep_flavin_reductase"/>
</dbReference>
<dbReference type="RefSeq" id="WP_218392295.1">
    <property type="nucleotide sequence ID" value="NZ_JAHUZE010000002.1"/>
</dbReference>
<evidence type="ECO:0000256" key="1">
    <source>
        <dbReference type="ARBA" id="ARBA00023002"/>
    </source>
</evidence>
<evidence type="ECO:0000313" key="4">
    <source>
        <dbReference type="Proteomes" id="UP000756530"/>
    </source>
</evidence>
<dbReference type="Pfam" id="PF01613">
    <property type="entry name" value="Flavin_Reduct"/>
    <property type="match status" value="1"/>
</dbReference>
<dbReference type="SMART" id="SM00903">
    <property type="entry name" value="Flavin_Reduct"/>
    <property type="match status" value="1"/>
</dbReference>
<sequence>MTDSFIPAPDTAREMRDALGLFATGVTVVTCQTPRGPLGITVNSFTSVSMDPPLILWCPAKKSRRHDALASAHRFALHVMGEEQDDVTRAFARTGEAFDTCDWDVSEHDVPLIEGCPARFECHIRDRIDAGDHTVIIGHVDRVTTSPAIPRVFLAGNWGQFLHADDN</sequence>
<comment type="caution">
    <text evidence="3">The sequence shown here is derived from an EMBL/GenBank/DDBJ whole genome shotgun (WGS) entry which is preliminary data.</text>
</comment>
<dbReference type="PANTHER" id="PTHR30466">
    <property type="entry name" value="FLAVIN REDUCTASE"/>
    <property type="match status" value="1"/>
</dbReference>
<organism evidence="3 4">
    <name type="scientific">Maritimibacter dapengensis</name>
    <dbReference type="NCBI Taxonomy" id="2836868"/>
    <lineage>
        <taxon>Bacteria</taxon>
        <taxon>Pseudomonadati</taxon>
        <taxon>Pseudomonadota</taxon>
        <taxon>Alphaproteobacteria</taxon>
        <taxon>Rhodobacterales</taxon>
        <taxon>Roseobacteraceae</taxon>
        <taxon>Maritimibacter</taxon>
    </lineage>
</organism>